<keyword evidence="2" id="KW-1185">Reference proteome</keyword>
<comment type="caution">
    <text evidence="1">The sequence shown here is derived from an EMBL/GenBank/DDBJ whole genome shotgun (WGS) entry which is preliminary data.</text>
</comment>
<feature type="non-terminal residue" evidence="1">
    <location>
        <position position="1"/>
    </location>
</feature>
<evidence type="ECO:0000313" key="2">
    <source>
        <dbReference type="Proteomes" id="UP001177023"/>
    </source>
</evidence>
<dbReference type="Gene3D" id="1.25.50.20">
    <property type="match status" value="1"/>
</dbReference>
<organism evidence="1 2">
    <name type="scientific">Mesorhabditis spiculigera</name>
    <dbReference type="NCBI Taxonomy" id="96644"/>
    <lineage>
        <taxon>Eukaryota</taxon>
        <taxon>Metazoa</taxon>
        <taxon>Ecdysozoa</taxon>
        <taxon>Nematoda</taxon>
        <taxon>Chromadorea</taxon>
        <taxon>Rhabditida</taxon>
        <taxon>Rhabditina</taxon>
        <taxon>Rhabditomorpha</taxon>
        <taxon>Rhabditoidea</taxon>
        <taxon>Rhabditidae</taxon>
        <taxon>Mesorhabditinae</taxon>
        <taxon>Mesorhabditis</taxon>
    </lineage>
</organism>
<dbReference type="Proteomes" id="UP001177023">
    <property type="component" value="Unassembled WGS sequence"/>
</dbReference>
<protein>
    <submittedName>
        <fullName evidence="1">Uncharacterized protein</fullName>
    </submittedName>
</protein>
<proteinExistence type="predicted"/>
<gene>
    <name evidence="1" type="ORF">MSPICULIGERA_LOCUS7555</name>
</gene>
<reference evidence="1" key="1">
    <citation type="submission" date="2023-06" db="EMBL/GenBank/DDBJ databases">
        <authorList>
            <person name="Delattre M."/>
        </authorList>
    </citation>
    <scope>NUCLEOTIDE SEQUENCE</scope>
    <source>
        <strain evidence="1">AF72</strain>
    </source>
</reference>
<evidence type="ECO:0000313" key="1">
    <source>
        <dbReference type="EMBL" id="CAJ0569058.1"/>
    </source>
</evidence>
<dbReference type="AlphaFoldDB" id="A0AA36CIB8"/>
<dbReference type="EMBL" id="CATQJA010001903">
    <property type="protein sequence ID" value="CAJ0569058.1"/>
    <property type="molecule type" value="Genomic_DNA"/>
</dbReference>
<accession>A0AA36CIB8</accession>
<name>A0AA36CIB8_9BILA</name>
<sequence>MYATLGEKRFFAMVKAYLEKNKYSTASWRDIWTAADEEKHGLWQQAVQAHLDHILMPRDMVTPRSVVFSDLFPMAATGAVPYKLVLEMLETMGQNQNADSDLIRGFWNIEERLRSNAPTRRMLEILHNARSYYNALAFPSIPLNSTQRKLKIAAARQQQHQDQRYSMEQQELLDLFKELDDQALRRKLGMRVADEGEPAWRVFEKLVIEACPEGVMISKCSKYATSDRATGYVHAIESGDDERREKTSAFMWKSLEIETDPTEKEALADAIIRSQNWKWVERLLDAHINNVGLTPPDSTTWYAELIGGRQETFDWLYNNMSSIVKSYNESSEALKELIETAVGKFQRNEALPLRVALLQSHPDLPEALRPLRFWYTVLENQRIEAAWHKKYSFELLEAFAKLPQQKEA</sequence>